<dbReference type="SMART" id="SM00116">
    <property type="entry name" value="CBS"/>
    <property type="match status" value="2"/>
</dbReference>
<dbReference type="InterPro" id="IPR000644">
    <property type="entry name" value="CBS_dom"/>
</dbReference>
<dbReference type="Pfam" id="PF00571">
    <property type="entry name" value="CBS"/>
    <property type="match status" value="2"/>
</dbReference>
<dbReference type="AlphaFoldDB" id="A0A2S6HCQ8"/>
<dbReference type="InterPro" id="IPR044729">
    <property type="entry name" value="CBS_bac"/>
</dbReference>
<dbReference type="Gene3D" id="3.10.580.10">
    <property type="entry name" value="CBS-domain"/>
    <property type="match status" value="1"/>
</dbReference>
<evidence type="ECO:0000256" key="2">
    <source>
        <dbReference type="PROSITE-ProRule" id="PRU00703"/>
    </source>
</evidence>
<evidence type="ECO:0000259" key="3">
    <source>
        <dbReference type="PROSITE" id="PS51371"/>
    </source>
</evidence>
<name>A0A2S6HCQ8_9GAMM</name>
<comment type="caution">
    <text evidence="4">The sequence shown here is derived from an EMBL/GenBank/DDBJ whole genome shotgun (WGS) entry which is preliminary data.</text>
</comment>
<organism evidence="4 5">
    <name type="scientific">Methylobacter tundripaludum</name>
    <dbReference type="NCBI Taxonomy" id="173365"/>
    <lineage>
        <taxon>Bacteria</taxon>
        <taxon>Pseudomonadati</taxon>
        <taxon>Pseudomonadota</taxon>
        <taxon>Gammaproteobacteria</taxon>
        <taxon>Methylococcales</taxon>
        <taxon>Methylococcaceae</taxon>
        <taxon>Methylobacter</taxon>
    </lineage>
</organism>
<evidence type="ECO:0000256" key="1">
    <source>
        <dbReference type="ARBA" id="ARBA00023122"/>
    </source>
</evidence>
<protein>
    <submittedName>
        <fullName evidence="4">CBS domain protein</fullName>
    </submittedName>
</protein>
<evidence type="ECO:0000313" key="4">
    <source>
        <dbReference type="EMBL" id="PPK75265.1"/>
    </source>
</evidence>
<dbReference type="EMBL" id="PTIZ01000006">
    <property type="protein sequence ID" value="PPK75265.1"/>
    <property type="molecule type" value="Genomic_DNA"/>
</dbReference>
<dbReference type="InterPro" id="IPR051257">
    <property type="entry name" value="Diverse_CBS-Domain"/>
</dbReference>
<dbReference type="PANTHER" id="PTHR43080:SF26">
    <property type="entry name" value="REGULATORY PROTEIN"/>
    <property type="match status" value="1"/>
</dbReference>
<evidence type="ECO:0000313" key="5">
    <source>
        <dbReference type="Proteomes" id="UP000240010"/>
    </source>
</evidence>
<feature type="domain" description="CBS" evidence="3">
    <location>
        <begin position="78"/>
        <end position="131"/>
    </location>
</feature>
<keyword evidence="1 2" id="KW-0129">CBS domain</keyword>
<proteinExistence type="predicted"/>
<dbReference type="PANTHER" id="PTHR43080">
    <property type="entry name" value="CBS DOMAIN-CONTAINING PROTEIN CBSX3, MITOCHONDRIAL"/>
    <property type="match status" value="1"/>
</dbReference>
<dbReference type="Proteomes" id="UP000240010">
    <property type="component" value="Unassembled WGS sequence"/>
</dbReference>
<gene>
    <name evidence="4" type="ORF">B0F87_106113</name>
</gene>
<dbReference type="SUPFAM" id="SSF54631">
    <property type="entry name" value="CBS-domain pair"/>
    <property type="match status" value="1"/>
</dbReference>
<dbReference type="CDD" id="cd04629">
    <property type="entry name" value="CBS_pair_bac"/>
    <property type="match status" value="1"/>
</dbReference>
<dbReference type="InterPro" id="IPR046342">
    <property type="entry name" value="CBS_dom_sf"/>
</dbReference>
<sequence>MLAKITVADYMSKRLVTLAKDTDVIDAVKKLLDHKITSAPVVDQIGRLLGMFSEKDVMNIVLEAAYNQSMSGKVGDYMTKETISVDAESSIVDLAEKFQQTSVRSFPVFLDNDLVGIVSRTDVLRALASIH</sequence>
<feature type="domain" description="CBS" evidence="3">
    <location>
        <begin position="11"/>
        <end position="69"/>
    </location>
</feature>
<reference evidence="4 5" key="1">
    <citation type="submission" date="2018-02" db="EMBL/GenBank/DDBJ databases">
        <title>Subsurface microbial communities from deep shales in Ohio and West Virginia, USA.</title>
        <authorList>
            <person name="Wrighton K."/>
        </authorList>
    </citation>
    <scope>NUCLEOTIDE SEQUENCE [LARGE SCALE GENOMIC DNA]</scope>
    <source>
        <strain evidence="4 5">OWC-DMM</strain>
    </source>
</reference>
<dbReference type="PROSITE" id="PS51371">
    <property type="entry name" value="CBS"/>
    <property type="match status" value="2"/>
</dbReference>
<accession>A0A2S6HCQ8</accession>
<dbReference type="RefSeq" id="WP_104429132.1">
    <property type="nucleotide sequence ID" value="NZ_PTIZ01000006.1"/>
</dbReference>